<dbReference type="EMBL" id="CM051397">
    <property type="protein sequence ID" value="KAJ4719873.1"/>
    <property type="molecule type" value="Genomic_DNA"/>
</dbReference>
<evidence type="ECO:0000313" key="2">
    <source>
        <dbReference type="Proteomes" id="UP001164539"/>
    </source>
</evidence>
<accession>A0ACC1Y9G1</accession>
<reference evidence="1 2" key="1">
    <citation type="journal article" date="2023" name="Science">
        <title>Complex scaffold remodeling in plant triterpene biosynthesis.</title>
        <authorList>
            <person name="De La Pena R."/>
            <person name="Hodgson H."/>
            <person name="Liu J.C."/>
            <person name="Stephenson M.J."/>
            <person name="Martin A.C."/>
            <person name="Owen C."/>
            <person name="Harkess A."/>
            <person name="Leebens-Mack J."/>
            <person name="Jimenez L.E."/>
            <person name="Osbourn A."/>
            <person name="Sattely E.S."/>
        </authorList>
    </citation>
    <scope>NUCLEOTIDE SEQUENCE [LARGE SCALE GENOMIC DNA]</scope>
    <source>
        <strain evidence="2">cv. JPN11</strain>
        <tissue evidence="1">Leaf</tissue>
    </source>
</reference>
<comment type="caution">
    <text evidence="1">The sequence shown here is derived from an EMBL/GenBank/DDBJ whole genome shotgun (WGS) entry which is preliminary data.</text>
</comment>
<protein>
    <submittedName>
        <fullName evidence="1">Uncharacterized protein</fullName>
    </submittedName>
</protein>
<evidence type="ECO:0000313" key="1">
    <source>
        <dbReference type="EMBL" id="KAJ4719873.1"/>
    </source>
</evidence>
<keyword evidence="2" id="KW-1185">Reference proteome</keyword>
<sequence>MALVVSNYFDVLGFADEEVDAEANITNDLSRKATTLLPDAGKKKKKKQQMDAKMKEETKPDAAKMKAKPIVGLNRFMMLETKIRRPKEKLNFVRRDESHRGLLKPVRSERSFAATADSRGKFTGRFLGREFAVVADNGGTMKTDTALNIEDDSQFPALTVKQQKFVIFY</sequence>
<gene>
    <name evidence="1" type="ORF">OWV82_007788</name>
</gene>
<dbReference type="Proteomes" id="UP001164539">
    <property type="component" value="Chromosome 4"/>
</dbReference>
<name>A0ACC1Y9G1_MELAZ</name>
<organism evidence="1 2">
    <name type="scientific">Melia azedarach</name>
    <name type="common">Chinaberry tree</name>
    <dbReference type="NCBI Taxonomy" id="155640"/>
    <lineage>
        <taxon>Eukaryota</taxon>
        <taxon>Viridiplantae</taxon>
        <taxon>Streptophyta</taxon>
        <taxon>Embryophyta</taxon>
        <taxon>Tracheophyta</taxon>
        <taxon>Spermatophyta</taxon>
        <taxon>Magnoliopsida</taxon>
        <taxon>eudicotyledons</taxon>
        <taxon>Gunneridae</taxon>
        <taxon>Pentapetalae</taxon>
        <taxon>rosids</taxon>
        <taxon>malvids</taxon>
        <taxon>Sapindales</taxon>
        <taxon>Meliaceae</taxon>
        <taxon>Melia</taxon>
    </lineage>
</organism>
<proteinExistence type="predicted"/>